<dbReference type="AlphaFoldDB" id="A0A6G0T1W7"/>
<name>A0A6G0T1W7_APHGL</name>
<keyword evidence="2" id="KW-1185">Reference proteome</keyword>
<dbReference type="EMBL" id="VYZN01000069">
    <property type="protein sequence ID" value="KAE9524398.1"/>
    <property type="molecule type" value="Genomic_DNA"/>
</dbReference>
<evidence type="ECO:0000313" key="1">
    <source>
        <dbReference type="EMBL" id="KAE9524398.1"/>
    </source>
</evidence>
<dbReference type="Proteomes" id="UP000475862">
    <property type="component" value="Unassembled WGS sequence"/>
</dbReference>
<proteinExistence type="predicted"/>
<gene>
    <name evidence="1" type="ORF">AGLY_015235</name>
</gene>
<accession>A0A6G0T1W7</accession>
<comment type="caution">
    <text evidence="1">The sequence shown here is derived from an EMBL/GenBank/DDBJ whole genome shotgun (WGS) entry which is preliminary data.</text>
</comment>
<organism evidence="1 2">
    <name type="scientific">Aphis glycines</name>
    <name type="common">Soybean aphid</name>
    <dbReference type="NCBI Taxonomy" id="307491"/>
    <lineage>
        <taxon>Eukaryota</taxon>
        <taxon>Metazoa</taxon>
        <taxon>Ecdysozoa</taxon>
        <taxon>Arthropoda</taxon>
        <taxon>Hexapoda</taxon>
        <taxon>Insecta</taxon>
        <taxon>Pterygota</taxon>
        <taxon>Neoptera</taxon>
        <taxon>Paraneoptera</taxon>
        <taxon>Hemiptera</taxon>
        <taxon>Sternorrhyncha</taxon>
        <taxon>Aphidomorpha</taxon>
        <taxon>Aphidoidea</taxon>
        <taxon>Aphididae</taxon>
        <taxon>Aphidini</taxon>
        <taxon>Aphis</taxon>
        <taxon>Aphis</taxon>
    </lineage>
</organism>
<sequence length="194" mass="22694">MFLSTIQKNQKFQWSINSSKYFENLIFLSYNHIKNRFCRKLVNCIKDIHFTIGNQPRSIILTSYAVHRHEKKTKKNKTHIIVESIHSSLRSESKIKFICNNYIVSINSKFLVIRLDRMILFLCHFCTLYGKSANPCNMQLIMHQDCSVLVTNIFHDRFLTILILSGIMNVGLRSYTIDGTTVKNHDISRMVVDC</sequence>
<protein>
    <submittedName>
        <fullName evidence="1">Uncharacterized protein</fullName>
    </submittedName>
</protein>
<reference evidence="1 2" key="1">
    <citation type="submission" date="2019-08" db="EMBL/GenBank/DDBJ databases">
        <title>The genome of the soybean aphid Biotype 1, its phylome, world population structure and adaptation to the North American continent.</title>
        <authorList>
            <person name="Giordano R."/>
            <person name="Donthu R.K."/>
            <person name="Hernandez A.G."/>
            <person name="Wright C.L."/>
            <person name="Zimin A.V."/>
        </authorList>
    </citation>
    <scope>NUCLEOTIDE SEQUENCE [LARGE SCALE GENOMIC DNA]</scope>
    <source>
        <tissue evidence="1">Whole aphids</tissue>
    </source>
</reference>
<evidence type="ECO:0000313" key="2">
    <source>
        <dbReference type="Proteomes" id="UP000475862"/>
    </source>
</evidence>